<reference evidence="4" key="1">
    <citation type="journal article" date="2014" name="Genome Announc.">
        <title>Draft genome sequence of Rhodosporidium toruloides CECT1137, an oleaginous yeast of biotechnological interest.</title>
        <authorList>
            <person name="Morin N."/>
            <person name="Calcas X."/>
            <person name="Devillers H."/>
            <person name="Durrens P."/>
            <person name="Sherman D.J."/>
            <person name="Nicaud J.-M."/>
            <person name="Neuveglise C."/>
        </authorList>
    </citation>
    <scope>NUCLEOTIDE SEQUENCE</scope>
    <source>
        <strain evidence="4">CECT1137</strain>
    </source>
</reference>
<organism evidence="4">
    <name type="scientific">Rhodotorula toruloides</name>
    <name type="common">Yeast</name>
    <name type="synonym">Rhodosporidium toruloides</name>
    <dbReference type="NCBI Taxonomy" id="5286"/>
    <lineage>
        <taxon>Eukaryota</taxon>
        <taxon>Fungi</taxon>
        <taxon>Dikarya</taxon>
        <taxon>Basidiomycota</taxon>
        <taxon>Pucciniomycotina</taxon>
        <taxon>Microbotryomycetes</taxon>
        <taxon>Sporidiobolales</taxon>
        <taxon>Sporidiobolaceae</taxon>
        <taxon>Rhodotorula</taxon>
    </lineage>
</organism>
<dbReference type="EMBL" id="LK052939">
    <property type="protein sequence ID" value="CDR39430.1"/>
    <property type="molecule type" value="Genomic_DNA"/>
</dbReference>
<dbReference type="PANTHER" id="PTHR43795:SF39">
    <property type="entry name" value="AMINOTRANSFERASE CLASS I_CLASSII DOMAIN-CONTAINING PROTEIN"/>
    <property type="match status" value="1"/>
</dbReference>
<dbReference type="InterPro" id="IPR050478">
    <property type="entry name" value="Ethylene_sulfur-biosynth"/>
</dbReference>
<dbReference type="InterPro" id="IPR015421">
    <property type="entry name" value="PyrdxlP-dep_Trfase_major"/>
</dbReference>
<dbReference type="GO" id="GO:0008270">
    <property type="term" value="F:zinc ion binding"/>
    <property type="evidence" value="ECO:0007669"/>
    <property type="project" value="InterPro"/>
</dbReference>
<dbReference type="AlphaFoldDB" id="A0A061AP94"/>
<gene>
    <name evidence="4" type="ORF">RHTO0S_04e05050g</name>
</gene>
<name>A0A061AP94_RHOTO</name>
<feature type="region of interest" description="Disordered" evidence="2">
    <location>
        <begin position="460"/>
        <end position="546"/>
    </location>
</feature>
<protein>
    <submittedName>
        <fullName evidence="4">RHTO0S04e05050g1_1</fullName>
    </submittedName>
</protein>
<dbReference type="Pfam" id="PF00155">
    <property type="entry name" value="Aminotran_1_2"/>
    <property type="match status" value="1"/>
</dbReference>
<dbReference type="GO" id="GO:0006520">
    <property type="term" value="P:amino acid metabolic process"/>
    <property type="evidence" value="ECO:0007669"/>
    <property type="project" value="TreeGrafter"/>
</dbReference>
<proteinExistence type="predicted"/>
<evidence type="ECO:0000259" key="3">
    <source>
        <dbReference type="Pfam" id="PF00155"/>
    </source>
</evidence>
<evidence type="ECO:0000256" key="2">
    <source>
        <dbReference type="SAM" id="MobiDB-lite"/>
    </source>
</evidence>
<dbReference type="PRINTS" id="PR00753">
    <property type="entry name" value="ACCSYNTHASE"/>
</dbReference>
<dbReference type="OrthoDB" id="7042322at2759"/>
<evidence type="ECO:0000313" key="4">
    <source>
        <dbReference type="EMBL" id="CDR39430.1"/>
    </source>
</evidence>
<dbReference type="InterPro" id="IPR001138">
    <property type="entry name" value="Zn2Cys6_DnaBD"/>
</dbReference>
<accession>A0A061AP94</accession>
<dbReference type="PANTHER" id="PTHR43795">
    <property type="entry name" value="BIFUNCTIONAL ASPARTATE AMINOTRANSFERASE AND GLUTAMATE/ASPARTATE-PREPHENATE AMINOTRANSFERASE-RELATED"/>
    <property type="match status" value="1"/>
</dbReference>
<dbReference type="SUPFAM" id="SSF53383">
    <property type="entry name" value="PLP-dependent transferases"/>
    <property type="match status" value="1"/>
</dbReference>
<dbReference type="CDD" id="cd00067">
    <property type="entry name" value="GAL4"/>
    <property type="match status" value="1"/>
</dbReference>
<keyword evidence="1" id="KW-0663">Pyridoxal phosphate</keyword>
<feature type="compositionally biased region" description="Gly residues" evidence="2">
    <location>
        <begin position="475"/>
        <end position="485"/>
    </location>
</feature>
<dbReference type="CDD" id="cd00609">
    <property type="entry name" value="AAT_like"/>
    <property type="match status" value="1"/>
</dbReference>
<feature type="compositionally biased region" description="Polar residues" evidence="2">
    <location>
        <begin position="1"/>
        <end position="18"/>
    </location>
</feature>
<dbReference type="Gene3D" id="3.40.640.10">
    <property type="entry name" value="Type I PLP-dependent aspartate aminotransferase-like (Major domain)"/>
    <property type="match status" value="1"/>
</dbReference>
<dbReference type="InterPro" id="IPR015424">
    <property type="entry name" value="PyrdxlP-dep_Trfase"/>
</dbReference>
<feature type="region of interest" description="Disordered" evidence="2">
    <location>
        <begin position="1"/>
        <end position="22"/>
    </location>
</feature>
<evidence type="ECO:0000256" key="1">
    <source>
        <dbReference type="ARBA" id="ARBA00022898"/>
    </source>
</evidence>
<feature type="compositionally biased region" description="Low complexity" evidence="2">
    <location>
        <begin position="534"/>
        <end position="545"/>
    </location>
</feature>
<feature type="domain" description="Aminotransferase class I/classII large" evidence="3">
    <location>
        <begin position="92"/>
        <end position="423"/>
    </location>
</feature>
<dbReference type="GO" id="GO:0030170">
    <property type="term" value="F:pyridoxal phosphate binding"/>
    <property type="evidence" value="ECO:0007669"/>
    <property type="project" value="InterPro"/>
</dbReference>
<dbReference type="Gene3D" id="3.90.1150.10">
    <property type="entry name" value="Aspartate Aminotransferase, domain 1"/>
    <property type="match status" value="1"/>
</dbReference>
<dbReference type="GO" id="GO:0000981">
    <property type="term" value="F:DNA-binding transcription factor activity, RNA polymerase II-specific"/>
    <property type="evidence" value="ECO:0007669"/>
    <property type="project" value="InterPro"/>
</dbReference>
<dbReference type="GO" id="GO:0008483">
    <property type="term" value="F:transaminase activity"/>
    <property type="evidence" value="ECO:0007669"/>
    <property type="project" value="TreeGrafter"/>
</dbReference>
<dbReference type="InterPro" id="IPR004839">
    <property type="entry name" value="Aminotransferase_I/II_large"/>
</dbReference>
<sequence length="783" mass="85705">MPSTKHASVIPQLSSPPTLSARGQRALIRPPLLRCSLFECQYNACCNHAGLLNLGVAENSLCLDFLADYFKKNFSLEYSDFTYGTALTGSLRLFAALRNLFDVYFNASQPVLPEHIVAGTGCSSVIDSLVSVLADAGEGILVAKPHYNGFVTSFRCRNEVLTIGVDVPAGKEALPESLDAFERKIEECKALGVNIRAIMLCNPHNPLGFCYPRETLLAYLRFAESHNIHLISDEIYALSVYDSDLPSPVPFTSVLALDPIAEAGCNPERVHVVYGPSKDFGVNGLRLGVVVTRSNAVHTAMESSALLMKISSASDALWSGLLLDSVALPHYLALNRSRLTSAYARATSFLKTHQISYRPAQAGHFVWVDLSRYLPTQDEEGKVLEDIVEREEMLVQKFLRHGVNLGRASAYSGQPGYFRLTFTLRPDYFECDGGQPACSNCTKMGRDDCSYQRVSAEENDEVKARKKMLKAQKEAGGGGGGGGALGSRRRWNRKLDLGRSTRRRRTTTPSTRSPSPAPSNTGLTPAAYDWSVKSPSEPCAAPPAAQTRQPYFDYPAAAAMLPTPQEEASAHVFSPPMGSPYDERPTYVAPAFAACPLTPPEEHFVPTSRSIACPPIQEVYSQRPTLVHYNSAPFVQQTAPFAVQSAMMPLMVERSWALQQSRHASIHTLVSPDPSAPPSPTVPRGLSLPETTPLVAPIPTRPPQNCEFLTHHPTPRNSWDGTAAAYAVRPPRDEILAPAPVPSWDAVLADDEVDSSACYTESWVDTQNRQPLADYFSKYQQVW</sequence>
<dbReference type="InterPro" id="IPR015422">
    <property type="entry name" value="PyrdxlP-dep_Trfase_small"/>
</dbReference>